<dbReference type="RefSeq" id="WP_051667218.1">
    <property type="nucleotide sequence ID" value="NZ_CP003923.1"/>
</dbReference>
<dbReference type="SUPFAM" id="SSF55729">
    <property type="entry name" value="Acyl-CoA N-acyltransferases (Nat)"/>
    <property type="match status" value="1"/>
</dbReference>
<dbReference type="GO" id="GO:0016747">
    <property type="term" value="F:acyltransferase activity, transferring groups other than amino-acyl groups"/>
    <property type="evidence" value="ECO:0007669"/>
    <property type="project" value="InterPro"/>
</dbReference>
<dbReference type="AlphaFoldDB" id="A0A060LRD9"/>
<dbReference type="PATRIC" id="fig|1246626.3.peg.109"/>
<dbReference type="CDD" id="cd04301">
    <property type="entry name" value="NAT_SF"/>
    <property type="match status" value="1"/>
</dbReference>
<reference evidence="2 3" key="1">
    <citation type="journal article" date="2014" name="Gene">
        <title>A comparative genomic analysis of the alkalitolerant soil bacterium Bacillus lehensis G1.</title>
        <authorList>
            <person name="Noor Y.M."/>
            <person name="Samsulrizal N.H."/>
            <person name="Jema'on N.A."/>
            <person name="Low K.O."/>
            <person name="Ramli A.N."/>
            <person name="Alias N.I."/>
            <person name="Damis S.I."/>
            <person name="Fuzi S.F."/>
            <person name="Isa M.N."/>
            <person name="Murad A.M."/>
            <person name="Raih M.F."/>
            <person name="Bakar F.D."/>
            <person name="Najimudin N."/>
            <person name="Mahadi N.M."/>
            <person name="Illias R.M."/>
        </authorList>
    </citation>
    <scope>NUCLEOTIDE SEQUENCE [LARGE SCALE GENOMIC DNA]</scope>
    <source>
        <strain evidence="2 3">G1</strain>
    </source>
</reference>
<protein>
    <recommendedName>
        <fullName evidence="1">N-acetyltransferase domain-containing protein</fullName>
    </recommendedName>
</protein>
<name>A0A060LRD9_9BACI</name>
<evidence type="ECO:0000313" key="3">
    <source>
        <dbReference type="Proteomes" id="UP000027142"/>
    </source>
</evidence>
<dbReference type="InterPro" id="IPR016181">
    <property type="entry name" value="Acyl_CoA_acyltransferase"/>
</dbReference>
<dbReference type="eggNOG" id="COG0456">
    <property type="taxonomic scope" value="Bacteria"/>
</dbReference>
<evidence type="ECO:0000259" key="1">
    <source>
        <dbReference type="PROSITE" id="PS51186"/>
    </source>
</evidence>
<dbReference type="HOGENOM" id="CLU_118417_0_0_9"/>
<feature type="domain" description="N-acetyltransferase" evidence="1">
    <location>
        <begin position="1"/>
        <end position="148"/>
    </location>
</feature>
<sequence>MRVAVLNKHDFVEMRMLFLDVFTNEPWFDKWSSEEQLNAYMRDLTENTNSLSLALYDENDVLIGCSLGYVFNWWEGREYFIKEFFVSRKEQNQGVGSAFLELMDSKLKANGMKYITLNTEKNVPAYRFYQKNRFSVSSDSVFMVKRLSE</sequence>
<organism evidence="2 3">
    <name type="scientific">Shouchella lehensis G1</name>
    <dbReference type="NCBI Taxonomy" id="1246626"/>
    <lineage>
        <taxon>Bacteria</taxon>
        <taxon>Bacillati</taxon>
        <taxon>Bacillota</taxon>
        <taxon>Bacilli</taxon>
        <taxon>Bacillales</taxon>
        <taxon>Bacillaceae</taxon>
        <taxon>Shouchella</taxon>
    </lineage>
</organism>
<proteinExistence type="predicted"/>
<dbReference type="STRING" id="1246626.BleG1_0117"/>
<evidence type="ECO:0000313" key="2">
    <source>
        <dbReference type="EMBL" id="AIC92732.1"/>
    </source>
</evidence>
<dbReference type="InterPro" id="IPR000182">
    <property type="entry name" value="GNAT_dom"/>
</dbReference>
<dbReference type="OrthoDB" id="9775804at2"/>
<dbReference type="Pfam" id="PF00583">
    <property type="entry name" value="Acetyltransf_1"/>
    <property type="match status" value="1"/>
</dbReference>
<accession>A0A060LRD9</accession>
<dbReference type="EMBL" id="CP003923">
    <property type="protein sequence ID" value="AIC92732.1"/>
    <property type="molecule type" value="Genomic_DNA"/>
</dbReference>
<dbReference type="PROSITE" id="PS51186">
    <property type="entry name" value="GNAT"/>
    <property type="match status" value="1"/>
</dbReference>
<dbReference type="Gene3D" id="3.40.630.30">
    <property type="match status" value="1"/>
</dbReference>
<dbReference type="KEGG" id="ble:BleG1_0117"/>
<gene>
    <name evidence="2" type="ORF">BleG1_0117</name>
</gene>
<dbReference type="Proteomes" id="UP000027142">
    <property type="component" value="Chromosome"/>
</dbReference>
<keyword evidence="3" id="KW-1185">Reference proteome</keyword>